<evidence type="ECO:0000313" key="2">
    <source>
        <dbReference type="Proteomes" id="UP000717981"/>
    </source>
</evidence>
<proteinExistence type="predicted"/>
<accession>A0A921TEU1</accession>
<dbReference type="Proteomes" id="UP000717981">
    <property type="component" value="Unassembled WGS sequence"/>
</dbReference>
<sequence length="145" mass="16146">MRLWSLHPCYLDGKGLVALWREALLALAVLEGRTRGYTRHPQLQRFREHPRPVAAIRAYLAAVHAEAARRGYAFDAARLGPPADAAPIPVATGQLALEWRHLQAKLAVRSPQVLERWRGVAEPRCHPLFRVRPGPVASWERAGGG</sequence>
<keyword evidence="2" id="KW-1185">Reference proteome</keyword>
<dbReference type="InterPro" id="IPR004260">
    <property type="entry name" value="Pyr-dimer_DNA_glycosylase"/>
</dbReference>
<organism evidence="1 2">
    <name type="scientific">Pseudoxanthomonas taiwanensis</name>
    <dbReference type="NCBI Taxonomy" id="176598"/>
    <lineage>
        <taxon>Bacteria</taxon>
        <taxon>Pseudomonadati</taxon>
        <taxon>Pseudomonadota</taxon>
        <taxon>Gammaproteobacteria</taxon>
        <taxon>Lysobacterales</taxon>
        <taxon>Lysobacteraceae</taxon>
        <taxon>Pseudoxanthomonas</taxon>
    </lineage>
</organism>
<dbReference type="OrthoDB" id="3253436at2"/>
<keyword evidence="1" id="KW-0456">Lyase</keyword>
<dbReference type="AlphaFoldDB" id="A0A921TEU1"/>
<evidence type="ECO:0000313" key="1">
    <source>
        <dbReference type="EMBL" id="KAF1690282.1"/>
    </source>
</evidence>
<dbReference type="EMBL" id="PDWK01000008">
    <property type="protein sequence ID" value="KAF1690282.1"/>
    <property type="molecule type" value="Genomic_DNA"/>
</dbReference>
<reference evidence="1" key="1">
    <citation type="submission" date="2017-10" db="EMBL/GenBank/DDBJ databases">
        <title>Whole genome sequencing of members of genus Pseudoxanthomonas.</title>
        <authorList>
            <person name="Kumar S."/>
            <person name="Bansal K."/>
            <person name="Kaur A."/>
            <person name="Patil P."/>
            <person name="Sharma S."/>
            <person name="Patil P.B."/>
        </authorList>
    </citation>
    <scope>NUCLEOTIDE SEQUENCE</scope>
    <source>
        <strain evidence="1">DSM 22914</strain>
    </source>
</reference>
<protein>
    <submittedName>
        <fullName evidence="1">DNA lyase</fullName>
    </submittedName>
</protein>
<gene>
    <name evidence="1" type="ORF">CR938_02800</name>
</gene>
<name>A0A921TEU1_9GAMM</name>
<dbReference type="Pfam" id="PF03013">
    <property type="entry name" value="Pyr_excise"/>
    <property type="match status" value="1"/>
</dbReference>
<dbReference type="GO" id="GO:0016829">
    <property type="term" value="F:lyase activity"/>
    <property type="evidence" value="ECO:0007669"/>
    <property type="project" value="UniProtKB-KW"/>
</dbReference>
<comment type="caution">
    <text evidence="1">The sequence shown here is derived from an EMBL/GenBank/DDBJ whole genome shotgun (WGS) entry which is preliminary data.</text>
</comment>